<feature type="region of interest" description="Disordered" evidence="1">
    <location>
        <begin position="1"/>
        <end position="27"/>
    </location>
</feature>
<evidence type="ECO:0000313" key="3">
    <source>
        <dbReference type="Proteomes" id="UP000037696"/>
    </source>
</evidence>
<gene>
    <name evidence="2" type="ORF">ACN38_g13243</name>
</gene>
<comment type="caution">
    <text evidence="2">The sequence shown here is derived from an EMBL/GenBank/DDBJ whole genome shotgun (WGS) entry which is preliminary data.</text>
</comment>
<reference evidence="2 3" key="1">
    <citation type="submission" date="2015-08" db="EMBL/GenBank/DDBJ databases">
        <title>Genome sequencing of Penicillium nordicum.</title>
        <authorList>
            <person name="Nguyen H.D."/>
            <person name="Seifert K.A."/>
        </authorList>
    </citation>
    <scope>NUCLEOTIDE SEQUENCE [LARGE SCALE GENOMIC DNA]</scope>
    <source>
        <strain evidence="2 3">DAOMC 185683</strain>
    </source>
</reference>
<evidence type="ECO:0000256" key="1">
    <source>
        <dbReference type="SAM" id="MobiDB-lite"/>
    </source>
</evidence>
<keyword evidence="3" id="KW-1185">Reference proteome</keyword>
<feature type="non-terminal residue" evidence="2">
    <location>
        <position position="1"/>
    </location>
</feature>
<dbReference type="Proteomes" id="UP000037696">
    <property type="component" value="Unassembled WGS sequence"/>
</dbReference>
<dbReference type="EMBL" id="LHQQ01000944">
    <property type="protein sequence ID" value="KOS36074.1"/>
    <property type="molecule type" value="Genomic_DNA"/>
</dbReference>
<evidence type="ECO:0000313" key="2">
    <source>
        <dbReference type="EMBL" id="KOS36074.1"/>
    </source>
</evidence>
<organism evidence="2 3">
    <name type="scientific">Penicillium nordicum</name>
    <dbReference type="NCBI Taxonomy" id="229535"/>
    <lineage>
        <taxon>Eukaryota</taxon>
        <taxon>Fungi</taxon>
        <taxon>Dikarya</taxon>
        <taxon>Ascomycota</taxon>
        <taxon>Pezizomycotina</taxon>
        <taxon>Eurotiomycetes</taxon>
        <taxon>Eurotiomycetidae</taxon>
        <taxon>Eurotiales</taxon>
        <taxon>Aspergillaceae</taxon>
        <taxon>Penicillium</taxon>
    </lineage>
</organism>
<protein>
    <submittedName>
        <fullName evidence="2">Uncharacterized protein</fullName>
    </submittedName>
</protein>
<proteinExistence type="predicted"/>
<name>A0A0M8NVZ5_9EURO</name>
<accession>A0A0M8NVZ5</accession>
<sequence length="27" mass="2782">QKAQSAANNHACMHGSSTIGSDTRPDP</sequence>
<dbReference type="AlphaFoldDB" id="A0A0M8NVZ5"/>